<dbReference type="Pfam" id="PF01381">
    <property type="entry name" value="HTH_3"/>
    <property type="match status" value="1"/>
</dbReference>
<dbReference type="SUPFAM" id="SSF47413">
    <property type="entry name" value="lambda repressor-like DNA-binding domains"/>
    <property type="match status" value="1"/>
</dbReference>
<dbReference type="Proteomes" id="UP000195305">
    <property type="component" value="Unassembled WGS sequence"/>
</dbReference>
<evidence type="ECO:0000259" key="1">
    <source>
        <dbReference type="PROSITE" id="PS50943"/>
    </source>
</evidence>
<protein>
    <submittedName>
        <fullName evidence="2">Transcriptional regulator</fullName>
    </submittedName>
</protein>
<evidence type="ECO:0000313" key="2">
    <source>
        <dbReference type="EMBL" id="OUQ29525.1"/>
    </source>
</evidence>
<dbReference type="InterPro" id="IPR010982">
    <property type="entry name" value="Lambda_DNA-bd_dom_sf"/>
</dbReference>
<dbReference type="EMBL" id="NFLJ01000083">
    <property type="protein sequence ID" value="OUQ29525.1"/>
    <property type="molecule type" value="Genomic_DNA"/>
</dbReference>
<dbReference type="InterPro" id="IPR001387">
    <property type="entry name" value="Cro/C1-type_HTH"/>
</dbReference>
<dbReference type="Gene3D" id="1.10.260.40">
    <property type="entry name" value="lambda repressor-like DNA-binding domains"/>
    <property type="match status" value="1"/>
</dbReference>
<dbReference type="OrthoDB" id="9813152at2"/>
<dbReference type="AlphaFoldDB" id="A0A1Y4SI01"/>
<comment type="caution">
    <text evidence="2">The sequence shown here is derived from an EMBL/GenBank/DDBJ whole genome shotgun (WGS) entry which is preliminary data.</text>
</comment>
<evidence type="ECO:0000313" key="3">
    <source>
        <dbReference type="Proteomes" id="UP000195305"/>
    </source>
</evidence>
<name>A0A1Y4SI01_9FIRM</name>
<dbReference type="CDD" id="cd00093">
    <property type="entry name" value="HTH_XRE"/>
    <property type="match status" value="1"/>
</dbReference>
<accession>A0A1Y4SI01</accession>
<dbReference type="GO" id="GO:0003677">
    <property type="term" value="F:DNA binding"/>
    <property type="evidence" value="ECO:0007669"/>
    <property type="project" value="InterPro"/>
</dbReference>
<reference evidence="2 3" key="1">
    <citation type="journal article" date="2018" name="BMC Genomics">
        <title>Whole genome sequencing and function prediction of 133 gut anaerobes isolated from chicken caecum in pure cultures.</title>
        <authorList>
            <person name="Medvecky M."/>
            <person name="Cejkova D."/>
            <person name="Polansky O."/>
            <person name="Karasova D."/>
            <person name="Kubasova T."/>
            <person name="Cizek A."/>
            <person name="Rychlik I."/>
        </authorList>
    </citation>
    <scope>NUCLEOTIDE SEQUENCE [LARGE SCALE GENOMIC DNA]</scope>
    <source>
        <strain evidence="2 3">An13</strain>
    </source>
</reference>
<keyword evidence="3" id="KW-1185">Reference proteome</keyword>
<gene>
    <name evidence="2" type="ORF">B5E75_14165</name>
</gene>
<proteinExistence type="predicted"/>
<dbReference type="RefSeq" id="WP_087360580.1">
    <property type="nucleotide sequence ID" value="NZ_NFLJ01000083.1"/>
</dbReference>
<sequence>MNQKKIGSFIKELRQSNSLTQEELAQILGVNHRTVSRWETDIPTF</sequence>
<dbReference type="PROSITE" id="PS50943">
    <property type="entry name" value="HTH_CROC1"/>
    <property type="match status" value="1"/>
</dbReference>
<feature type="domain" description="HTH cro/C1-type" evidence="1">
    <location>
        <begin position="10"/>
        <end position="41"/>
    </location>
</feature>
<organism evidence="2 3">
    <name type="scientific">Massilimicrobiota timonensis</name>
    <dbReference type="NCBI Taxonomy" id="1776392"/>
    <lineage>
        <taxon>Bacteria</taxon>
        <taxon>Bacillati</taxon>
        <taxon>Bacillota</taxon>
        <taxon>Erysipelotrichia</taxon>
        <taxon>Erysipelotrichales</taxon>
        <taxon>Erysipelotrichaceae</taxon>
        <taxon>Massilimicrobiota</taxon>
    </lineage>
</organism>